<dbReference type="EMBL" id="LR130779">
    <property type="protein sequence ID" value="VDN66441.1"/>
    <property type="molecule type" value="Genomic_DNA"/>
</dbReference>
<gene>
    <name evidence="2" type="ORF">POT9AD_5466</name>
</gene>
<feature type="compositionally biased region" description="Polar residues" evidence="1">
    <location>
        <begin position="17"/>
        <end position="26"/>
    </location>
</feature>
<evidence type="ECO:0000313" key="2">
    <source>
        <dbReference type="EMBL" id="VDN66441.1"/>
    </source>
</evidence>
<name>A0A653BCX0_ECTOL</name>
<reference evidence="2" key="1">
    <citation type="submission" date="2018-11" db="EMBL/GenBank/DDBJ databases">
        <authorList>
            <consortium name="Genoscope - CEA"/>
            <person name="William W."/>
        </authorList>
    </citation>
    <scope>NUCLEOTIDE SEQUENCE [LARGE SCALE GENOMIC DNA]</scope>
    <source>
        <strain evidence="2">T9AD</strain>
    </source>
</reference>
<feature type="region of interest" description="Disordered" evidence="1">
    <location>
        <begin position="17"/>
        <end position="42"/>
    </location>
</feature>
<organism evidence="2">
    <name type="scientific">Ectopseudomonas oleovorans</name>
    <name type="common">Pseudomonas oleovorans</name>
    <dbReference type="NCBI Taxonomy" id="301"/>
    <lineage>
        <taxon>Bacteria</taxon>
        <taxon>Pseudomonadati</taxon>
        <taxon>Pseudomonadota</taxon>
        <taxon>Gammaproteobacteria</taxon>
        <taxon>Pseudomonadales</taxon>
        <taxon>Pseudomonadaceae</taxon>
        <taxon>Ectopseudomonas</taxon>
    </lineage>
</organism>
<protein>
    <submittedName>
        <fullName evidence="2">Uncharacterized protein</fullName>
    </submittedName>
</protein>
<feature type="compositionally biased region" description="Basic and acidic residues" evidence="1">
    <location>
        <begin position="27"/>
        <end position="40"/>
    </location>
</feature>
<proteinExistence type="predicted"/>
<accession>A0A653BCX0</accession>
<sequence length="195" mass="21922">MLPGRVRCGLTTLTAQASLRTSTTESPHFHDPARASPERSRQRRLPRRCRWLCAATCLSRRHSPSAGSRLSEFTPHLPAPSYRPCRAAPVRTELTRIYRQVFHHAFPFDPSVPLRRDSLVRAALVCRRHIRPPRPGPCVPVRLSRPALRPGLRGPGVARQPFRHLVAATRPALLDRQGRAADDRRLQHLLHAGPG</sequence>
<dbReference type="AlphaFoldDB" id="A0A653BCX0"/>
<evidence type="ECO:0000256" key="1">
    <source>
        <dbReference type="SAM" id="MobiDB-lite"/>
    </source>
</evidence>